<proteinExistence type="predicted"/>
<dbReference type="SMART" id="SM00387">
    <property type="entry name" value="HATPase_c"/>
    <property type="match status" value="1"/>
</dbReference>
<evidence type="ECO:0000313" key="11">
    <source>
        <dbReference type="Proteomes" id="UP001431192"/>
    </source>
</evidence>
<keyword evidence="8" id="KW-0902">Two-component regulatory system</keyword>
<evidence type="ECO:0000256" key="3">
    <source>
        <dbReference type="ARBA" id="ARBA00022553"/>
    </source>
</evidence>
<keyword evidence="6" id="KW-0418">Kinase</keyword>
<evidence type="ECO:0000256" key="8">
    <source>
        <dbReference type="ARBA" id="ARBA00023012"/>
    </source>
</evidence>
<gene>
    <name evidence="10" type="ORF">N4T56_08435</name>
</gene>
<keyword evidence="5" id="KW-0547">Nucleotide-binding</keyword>
<evidence type="ECO:0000256" key="1">
    <source>
        <dbReference type="ARBA" id="ARBA00000085"/>
    </source>
</evidence>
<dbReference type="Pfam" id="PF02518">
    <property type="entry name" value="HATPase_c"/>
    <property type="match status" value="1"/>
</dbReference>
<dbReference type="Gene3D" id="3.30.565.10">
    <property type="entry name" value="Histidine kinase-like ATPase, C-terminal domain"/>
    <property type="match status" value="1"/>
</dbReference>
<evidence type="ECO:0000256" key="5">
    <source>
        <dbReference type="ARBA" id="ARBA00022741"/>
    </source>
</evidence>
<name>A0ABT2P1H2_9GAMM</name>
<dbReference type="InterPro" id="IPR005467">
    <property type="entry name" value="His_kinase_dom"/>
</dbReference>
<dbReference type="GO" id="GO:0005524">
    <property type="term" value="F:ATP binding"/>
    <property type="evidence" value="ECO:0007669"/>
    <property type="project" value="UniProtKB-KW"/>
</dbReference>
<comment type="catalytic activity">
    <reaction evidence="1">
        <text>ATP + protein L-histidine = ADP + protein N-phospho-L-histidine.</text>
        <dbReference type="EC" id="2.7.13.3"/>
    </reaction>
</comment>
<dbReference type="PROSITE" id="PS50109">
    <property type="entry name" value="HIS_KIN"/>
    <property type="match status" value="1"/>
</dbReference>
<dbReference type="InterPro" id="IPR004358">
    <property type="entry name" value="Sig_transdc_His_kin-like_C"/>
</dbReference>
<accession>A0ABT2P1H2</accession>
<dbReference type="PANTHER" id="PTHR43065">
    <property type="entry name" value="SENSOR HISTIDINE KINASE"/>
    <property type="match status" value="1"/>
</dbReference>
<keyword evidence="4" id="KW-0808">Transferase</keyword>
<dbReference type="EC" id="2.7.13.3" evidence="2"/>
<dbReference type="EMBL" id="JAODOQ010000001">
    <property type="protein sequence ID" value="MCT8986499.1"/>
    <property type="molecule type" value="Genomic_DNA"/>
</dbReference>
<organism evidence="10 11">
    <name type="scientific">Shewanella phaeophyticola</name>
    <dbReference type="NCBI Taxonomy" id="2978345"/>
    <lineage>
        <taxon>Bacteria</taxon>
        <taxon>Pseudomonadati</taxon>
        <taxon>Pseudomonadota</taxon>
        <taxon>Gammaproteobacteria</taxon>
        <taxon>Alteromonadales</taxon>
        <taxon>Shewanellaceae</taxon>
        <taxon>Shewanella</taxon>
    </lineage>
</organism>
<protein>
    <recommendedName>
        <fullName evidence="2">histidine kinase</fullName>
        <ecNumber evidence="2">2.7.13.3</ecNumber>
    </recommendedName>
</protein>
<dbReference type="PRINTS" id="PR00344">
    <property type="entry name" value="BCTRLSENSOR"/>
</dbReference>
<dbReference type="InterPro" id="IPR003594">
    <property type="entry name" value="HATPase_dom"/>
</dbReference>
<comment type="caution">
    <text evidence="10">The sequence shown here is derived from an EMBL/GenBank/DDBJ whole genome shotgun (WGS) entry which is preliminary data.</text>
</comment>
<dbReference type="InterPro" id="IPR036890">
    <property type="entry name" value="HATPase_C_sf"/>
</dbReference>
<dbReference type="Proteomes" id="UP001431192">
    <property type="component" value="Unassembled WGS sequence"/>
</dbReference>
<keyword evidence="11" id="KW-1185">Reference proteome</keyword>
<evidence type="ECO:0000256" key="6">
    <source>
        <dbReference type="ARBA" id="ARBA00022777"/>
    </source>
</evidence>
<dbReference type="PANTHER" id="PTHR43065:SF10">
    <property type="entry name" value="PEROXIDE STRESS-ACTIVATED HISTIDINE KINASE MAK3"/>
    <property type="match status" value="1"/>
</dbReference>
<evidence type="ECO:0000259" key="9">
    <source>
        <dbReference type="PROSITE" id="PS50109"/>
    </source>
</evidence>
<evidence type="ECO:0000313" key="10">
    <source>
        <dbReference type="EMBL" id="MCT8986499.1"/>
    </source>
</evidence>
<keyword evidence="3" id="KW-0597">Phosphoprotein</keyword>
<keyword evidence="7 10" id="KW-0067">ATP-binding</keyword>
<evidence type="ECO:0000256" key="7">
    <source>
        <dbReference type="ARBA" id="ARBA00022840"/>
    </source>
</evidence>
<dbReference type="RefSeq" id="WP_261732894.1">
    <property type="nucleotide sequence ID" value="NZ_JAODOQ010000001.1"/>
</dbReference>
<evidence type="ECO:0000256" key="4">
    <source>
        <dbReference type="ARBA" id="ARBA00022679"/>
    </source>
</evidence>
<reference evidence="10" key="1">
    <citation type="submission" date="2022-09" db="EMBL/GenBank/DDBJ databases">
        <title>Shewanella sp. KJ10-1 sp.nov, isolated from marine algae.</title>
        <authorList>
            <person name="Butt M."/>
            <person name="Lee J.K."/>
            <person name="Kim J.M."/>
            <person name="Choi D.G."/>
        </authorList>
    </citation>
    <scope>NUCLEOTIDE SEQUENCE</scope>
    <source>
        <strain evidence="10">KJ10-1</strain>
    </source>
</reference>
<evidence type="ECO:0000256" key="2">
    <source>
        <dbReference type="ARBA" id="ARBA00012438"/>
    </source>
</evidence>
<sequence>MIYSSDSAISANTGELNQILVNILVNAIQACEQQDNDDGIITITLSQHDNTIKLNIIDNGCGMPPEVKQRMFDAFYTTKPVGTGTGIGMSIVLQILQQQNASIEVQSEVGKGTNVQITFNAV</sequence>
<feature type="domain" description="Histidine kinase" evidence="9">
    <location>
        <begin position="1"/>
        <end position="122"/>
    </location>
</feature>
<dbReference type="SUPFAM" id="SSF55874">
    <property type="entry name" value="ATPase domain of HSP90 chaperone/DNA topoisomerase II/histidine kinase"/>
    <property type="match status" value="1"/>
</dbReference>